<comment type="caution">
    <text evidence="2">The sequence shown here is derived from an EMBL/GenBank/DDBJ whole genome shotgun (WGS) entry which is preliminary data.</text>
</comment>
<evidence type="ECO:0000256" key="1">
    <source>
        <dbReference type="SAM" id="Phobius"/>
    </source>
</evidence>
<accession>A0A845E9N5</accession>
<dbReference type="EMBL" id="WMEZ01000006">
    <property type="protein sequence ID" value="MYL50859.1"/>
    <property type="molecule type" value="Genomic_DNA"/>
</dbReference>
<evidence type="ECO:0000313" key="3">
    <source>
        <dbReference type="Proteomes" id="UP000447393"/>
    </source>
</evidence>
<evidence type="ECO:0000313" key="2">
    <source>
        <dbReference type="EMBL" id="MYL50859.1"/>
    </source>
</evidence>
<dbReference type="AlphaFoldDB" id="A0A845E9N5"/>
<feature type="transmembrane region" description="Helical" evidence="1">
    <location>
        <begin position="21"/>
        <end position="44"/>
    </location>
</feature>
<keyword evidence="1" id="KW-0812">Transmembrane</keyword>
<keyword evidence="1" id="KW-0472">Membrane</keyword>
<sequence length="48" mass="5359">MKGIGGGMVMKKHEDQTDLKGTLVSVLAVGAIIIFMWVSVYFLYIQRL</sequence>
<gene>
    <name evidence="2" type="ORF">GLV98_15295</name>
</gene>
<keyword evidence="1" id="KW-1133">Transmembrane helix</keyword>
<dbReference type="Proteomes" id="UP000447393">
    <property type="component" value="Unassembled WGS sequence"/>
</dbReference>
<proteinExistence type="predicted"/>
<reference evidence="2 3" key="1">
    <citation type="submission" date="2019-11" db="EMBL/GenBank/DDBJ databases">
        <title>Genome sequences of 17 halophilic strains isolated from different environments.</title>
        <authorList>
            <person name="Furrow R.E."/>
        </authorList>
    </citation>
    <scope>NUCLEOTIDE SEQUENCE [LARGE SCALE GENOMIC DNA]</scope>
    <source>
        <strain evidence="2 3">22505_10_Sand</strain>
    </source>
</reference>
<name>A0A845E9N5_9BACI</name>
<protein>
    <submittedName>
        <fullName evidence="2">Cytochrome C oxidase subunit II</fullName>
    </submittedName>
</protein>
<dbReference type="OrthoDB" id="2418411at2"/>
<organism evidence="2 3">
    <name type="scientific">Halobacillus litoralis</name>
    <dbReference type="NCBI Taxonomy" id="45668"/>
    <lineage>
        <taxon>Bacteria</taxon>
        <taxon>Bacillati</taxon>
        <taxon>Bacillota</taxon>
        <taxon>Bacilli</taxon>
        <taxon>Bacillales</taxon>
        <taxon>Bacillaceae</taxon>
        <taxon>Halobacillus</taxon>
    </lineage>
</organism>